<dbReference type="SUPFAM" id="SSF51556">
    <property type="entry name" value="Metallo-dependent hydrolases"/>
    <property type="match status" value="1"/>
</dbReference>
<dbReference type="AlphaFoldDB" id="A0A3D9UYN3"/>
<dbReference type="Pfam" id="PF07969">
    <property type="entry name" value="Amidohydro_3"/>
    <property type="match status" value="2"/>
</dbReference>
<evidence type="ECO:0000313" key="2">
    <source>
        <dbReference type="EMBL" id="REF34652.1"/>
    </source>
</evidence>
<dbReference type="InterPro" id="IPR013108">
    <property type="entry name" value="Amidohydro_3"/>
</dbReference>
<dbReference type="GO" id="GO:0005829">
    <property type="term" value="C:cytosol"/>
    <property type="evidence" value="ECO:0007669"/>
    <property type="project" value="TreeGrafter"/>
</dbReference>
<dbReference type="PANTHER" id="PTHR11647">
    <property type="entry name" value="HYDRANTOINASE/DIHYDROPYRIMIDINASE FAMILY MEMBER"/>
    <property type="match status" value="1"/>
</dbReference>
<reference evidence="2 3" key="1">
    <citation type="submission" date="2018-08" db="EMBL/GenBank/DDBJ databases">
        <title>Sequencing the genomes of 1000 actinobacteria strains.</title>
        <authorList>
            <person name="Klenk H.-P."/>
        </authorList>
    </citation>
    <scope>NUCLEOTIDE SEQUENCE [LARGE SCALE GENOMIC DNA]</scope>
    <source>
        <strain evidence="2 3">DSM 22891</strain>
    </source>
</reference>
<evidence type="ECO:0000313" key="3">
    <source>
        <dbReference type="Proteomes" id="UP000256485"/>
    </source>
</evidence>
<dbReference type="Gene3D" id="3.20.20.140">
    <property type="entry name" value="Metal-dependent hydrolases"/>
    <property type="match status" value="2"/>
</dbReference>
<accession>A0A3D9UYN3</accession>
<feature type="domain" description="Amidohydrolase 3" evidence="1">
    <location>
        <begin position="47"/>
        <end position="275"/>
    </location>
</feature>
<evidence type="ECO:0000259" key="1">
    <source>
        <dbReference type="Pfam" id="PF07969"/>
    </source>
</evidence>
<comment type="caution">
    <text evidence="2">The sequence shown here is derived from an EMBL/GenBank/DDBJ whole genome shotgun (WGS) entry which is preliminary data.</text>
</comment>
<dbReference type="RefSeq" id="WP_211310436.1">
    <property type="nucleotide sequence ID" value="NZ_QTUC01000001.1"/>
</dbReference>
<dbReference type="InterPro" id="IPR011059">
    <property type="entry name" value="Metal-dep_hydrolase_composite"/>
</dbReference>
<feature type="domain" description="Amidohydrolase 3" evidence="1">
    <location>
        <begin position="388"/>
        <end position="500"/>
    </location>
</feature>
<dbReference type="InterPro" id="IPR032466">
    <property type="entry name" value="Metal_Hydrolase"/>
</dbReference>
<dbReference type="Proteomes" id="UP000256485">
    <property type="component" value="Unassembled WGS sequence"/>
</dbReference>
<sequence>MTEFDLLVRGGTVVDGTGSAPFAADVAVRNGRIAAVGRLEGATAGTVINARGRLVMPGFVDAHVHADAVLERRDVWEAMLRQGVTTVILGQDGLSFAPGTAATVDYVARYFAAVDGPPPEAFRQGCTVAEFLAYYDRKTPLNAAYLVPLGTVRHRVLGAQDQPAGDRLGELVRLVDQGLDEGAVGVSTGLEYVPGIFADLAELVALCRTAARLGAPYVSHLRSYEGGTAPGMDEARELGKVTGVPIHVSHYRGLAEPLLGRLEQCRADGVDVTFDAYPHLYGNTILAMKALPPSVQVGGVEATVQRLADPSVRAELARSWFPSVEESLSSAIFGYIAAASYRWAEGHTVAQACERTGLSFGELICEVLVASDLAVGAIIPAPGGDDSDVRALLRDDRHMGCSDAIYLGGHPHPRGWGAFARFLGHHTRELGDWTWAQAAWHLAGHPARRFQLADRGSIAEGCVADLVVVDPATVTDHATYDNPRQLATGVADVVVAGEPVLRDGALTGATPGRALRRGESGL</sequence>
<name>A0A3D9UYN3_THECX</name>
<keyword evidence="3" id="KW-1185">Reference proteome</keyword>
<dbReference type="GO" id="GO:0016812">
    <property type="term" value="F:hydrolase activity, acting on carbon-nitrogen (but not peptide) bonds, in cyclic amides"/>
    <property type="evidence" value="ECO:0007669"/>
    <property type="project" value="TreeGrafter"/>
</dbReference>
<organism evidence="2 3">
    <name type="scientific">Thermasporomyces composti</name>
    <dbReference type="NCBI Taxonomy" id="696763"/>
    <lineage>
        <taxon>Bacteria</taxon>
        <taxon>Bacillati</taxon>
        <taxon>Actinomycetota</taxon>
        <taxon>Actinomycetes</taxon>
        <taxon>Propionibacteriales</taxon>
        <taxon>Nocardioidaceae</taxon>
        <taxon>Thermasporomyces</taxon>
    </lineage>
</organism>
<protein>
    <submittedName>
        <fullName evidence="2">N-acyl-D-amino-acid deacylase</fullName>
    </submittedName>
</protein>
<dbReference type="SUPFAM" id="SSF51338">
    <property type="entry name" value="Composite domain of metallo-dependent hydrolases"/>
    <property type="match status" value="1"/>
</dbReference>
<dbReference type="Gene3D" id="2.30.40.10">
    <property type="entry name" value="Urease, subunit C, domain 1"/>
    <property type="match status" value="1"/>
</dbReference>
<dbReference type="InterPro" id="IPR050378">
    <property type="entry name" value="Metallo-dep_Hydrolases_sf"/>
</dbReference>
<gene>
    <name evidence="2" type="ORF">DFJ64_0013</name>
</gene>
<proteinExistence type="predicted"/>
<dbReference type="EMBL" id="QTUC01000001">
    <property type="protein sequence ID" value="REF34652.1"/>
    <property type="molecule type" value="Genomic_DNA"/>
</dbReference>
<dbReference type="PANTHER" id="PTHR11647:SF1">
    <property type="entry name" value="COLLAPSIN RESPONSE MEDIATOR PROTEIN"/>
    <property type="match status" value="1"/>
</dbReference>